<dbReference type="InterPro" id="IPR018114">
    <property type="entry name" value="TRYPSIN_HIS"/>
</dbReference>
<dbReference type="Pfam" id="PF13385">
    <property type="entry name" value="Laminin_G_3"/>
    <property type="match status" value="2"/>
</dbReference>
<evidence type="ECO:0000256" key="4">
    <source>
        <dbReference type="ARBA" id="ARBA00012732"/>
    </source>
</evidence>
<dbReference type="PROSITE" id="PS00135">
    <property type="entry name" value="TRYPSIN_SER"/>
    <property type="match status" value="1"/>
</dbReference>
<feature type="chain" id="PRO_5035920160" description="Acrosin" evidence="16">
    <location>
        <begin position="25"/>
        <end position="1323"/>
    </location>
</feature>
<dbReference type="SUPFAM" id="SSF49899">
    <property type="entry name" value="Concanavalin A-like lectins/glucanases"/>
    <property type="match status" value="2"/>
</dbReference>
<evidence type="ECO:0000256" key="8">
    <source>
        <dbReference type="ARBA" id="ARBA00022670"/>
    </source>
</evidence>
<dbReference type="PANTHER" id="PTHR24252:SF8">
    <property type="entry name" value="ACROSIN"/>
    <property type="match status" value="1"/>
</dbReference>
<dbReference type="PROSITE" id="PS00134">
    <property type="entry name" value="TRYPSIN_HIS"/>
    <property type="match status" value="1"/>
</dbReference>
<dbReference type="PANTHER" id="PTHR24252">
    <property type="entry name" value="ACROSIN-RELATED"/>
    <property type="match status" value="1"/>
</dbReference>
<dbReference type="GO" id="GO:0004252">
    <property type="term" value="F:serine-type endopeptidase activity"/>
    <property type="evidence" value="ECO:0007669"/>
    <property type="project" value="InterPro"/>
</dbReference>
<protein>
    <recommendedName>
        <fullName evidence="5">Acrosin</fullName>
        <ecNumber evidence="4">3.2.1.17</ecNumber>
        <ecNumber evidence="3">3.4.21.10</ecNumber>
    </recommendedName>
</protein>
<keyword evidence="8 14" id="KW-0645">Protease</keyword>
<dbReference type="InterPro" id="IPR013320">
    <property type="entry name" value="ConA-like_dom_sf"/>
</dbReference>
<evidence type="ECO:0000256" key="5">
    <source>
        <dbReference type="ARBA" id="ARBA00017161"/>
    </source>
</evidence>
<dbReference type="Gene3D" id="1.10.530.10">
    <property type="match status" value="2"/>
</dbReference>
<dbReference type="GO" id="GO:0006508">
    <property type="term" value="P:proteolysis"/>
    <property type="evidence" value="ECO:0007669"/>
    <property type="project" value="UniProtKB-KW"/>
</dbReference>
<dbReference type="Gene3D" id="2.40.10.10">
    <property type="entry name" value="Trypsin-like serine proteases"/>
    <property type="match status" value="1"/>
</dbReference>
<dbReference type="CDD" id="cd00190">
    <property type="entry name" value="Tryp_SPc"/>
    <property type="match status" value="1"/>
</dbReference>
<evidence type="ECO:0000259" key="17">
    <source>
        <dbReference type="PROSITE" id="PS50240"/>
    </source>
</evidence>
<dbReference type="SMART" id="SM00020">
    <property type="entry name" value="Tryp_SPc"/>
    <property type="match status" value="1"/>
</dbReference>
<keyword evidence="12" id="KW-0326">Glycosidase</keyword>
<comment type="caution">
    <text evidence="18">The sequence shown here is derived from an EMBL/GenBank/DDBJ whole genome shotgun (WGS) entry which is preliminary data.</text>
</comment>
<organism evidence="18 19">
    <name type="scientific">Owenia fusiformis</name>
    <name type="common">Polychaete worm</name>
    <dbReference type="NCBI Taxonomy" id="6347"/>
    <lineage>
        <taxon>Eukaryota</taxon>
        <taxon>Metazoa</taxon>
        <taxon>Spiralia</taxon>
        <taxon>Lophotrochozoa</taxon>
        <taxon>Annelida</taxon>
        <taxon>Polychaeta</taxon>
        <taxon>Sedentaria</taxon>
        <taxon>Canalipalpata</taxon>
        <taxon>Sabellida</taxon>
        <taxon>Oweniida</taxon>
        <taxon>Oweniidae</taxon>
        <taxon>Owenia</taxon>
    </lineage>
</organism>
<accession>A0A8S4NAQ5</accession>
<evidence type="ECO:0000256" key="7">
    <source>
        <dbReference type="ARBA" id="ARBA00022638"/>
    </source>
</evidence>
<dbReference type="OrthoDB" id="6261922at2759"/>
<dbReference type="FunFam" id="2.40.10.10:FF:000003">
    <property type="entry name" value="Transmembrane serine protease 3"/>
    <property type="match status" value="1"/>
</dbReference>
<evidence type="ECO:0000256" key="9">
    <source>
        <dbReference type="ARBA" id="ARBA00022801"/>
    </source>
</evidence>
<keyword evidence="16" id="KW-0732">Signal</keyword>
<dbReference type="Proteomes" id="UP000749559">
    <property type="component" value="Unassembled WGS sequence"/>
</dbReference>
<dbReference type="Gene3D" id="2.60.120.200">
    <property type="match status" value="2"/>
</dbReference>
<keyword evidence="7" id="KW-0081">Bacteriolytic enzyme</keyword>
<dbReference type="PRINTS" id="PR00722">
    <property type="entry name" value="CHYMOTRYPSIN"/>
</dbReference>
<feature type="compositionally biased region" description="Low complexity" evidence="15">
    <location>
        <begin position="1012"/>
        <end position="1052"/>
    </location>
</feature>
<evidence type="ECO:0000256" key="6">
    <source>
        <dbReference type="ARBA" id="ARBA00022529"/>
    </source>
</evidence>
<evidence type="ECO:0000256" key="13">
    <source>
        <dbReference type="PIRSR" id="PIRSR608597-3"/>
    </source>
</evidence>
<evidence type="ECO:0000256" key="10">
    <source>
        <dbReference type="ARBA" id="ARBA00022825"/>
    </source>
</evidence>
<dbReference type="Pfam" id="PF05497">
    <property type="entry name" value="Destabilase"/>
    <property type="match status" value="2"/>
</dbReference>
<dbReference type="PROSITE" id="PS50240">
    <property type="entry name" value="TRYPSIN_DOM"/>
    <property type="match status" value="1"/>
</dbReference>
<evidence type="ECO:0000256" key="2">
    <source>
        <dbReference type="ARBA" id="ARBA00001656"/>
    </source>
</evidence>
<dbReference type="EC" id="3.2.1.17" evidence="4"/>
<keyword evidence="6" id="KW-0929">Antimicrobial</keyword>
<dbReference type="InterPro" id="IPR001314">
    <property type="entry name" value="Peptidase_S1A"/>
</dbReference>
<comment type="catalytic activity">
    <reaction evidence="1">
        <text>Hydrolysis of (1-&gt;4)-beta-linkages between N-acetylmuramic acid and N-acetyl-D-glucosamine residues in a peptidoglycan and between N-acetyl-D-glucosamine residues in chitodextrins.</text>
        <dbReference type="EC" id="3.2.1.17"/>
    </reaction>
</comment>
<dbReference type="Pfam" id="PF00089">
    <property type="entry name" value="Trypsin"/>
    <property type="match status" value="1"/>
</dbReference>
<dbReference type="GO" id="GO:0003796">
    <property type="term" value="F:lysozyme activity"/>
    <property type="evidence" value="ECO:0007669"/>
    <property type="project" value="UniProtKB-EC"/>
</dbReference>
<feature type="region of interest" description="Disordered" evidence="15">
    <location>
        <begin position="1012"/>
        <end position="1058"/>
    </location>
</feature>
<dbReference type="InterPro" id="IPR009003">
    <property type="entry name" value="Peptidase_S1_PA"/>
</dbReference>
<dbReference type="InterPro" id="IPR001254">
    <property type="entry name" value="Trypsin_dom"/>
</dbReference>
<dbReference type="GO" id="GO:0031640">
    <property type="term" value="P:killing of cells of another organism"/>
    <property type="evidence" value="ECO:0007669"/>
    <property type="project" value="UniProtKB-KW"/>
</dbReference>
<reference evidence="18" key="1">
    <citation type="submission" date="2022-03" db="EMBL/GenBank/DDBJ databases">
        <authorList>
            <person name="Martin C."/>
        </authorList>
    </citation>
    <scope>NUCLEOTIDE SEQUENCE</scope>
</reference>
<evidence type="ECO:0000256" key="1">
    <source>
        <dbReference type="ARBA" id="ARBA00000632"/>
    </source>
</evidence>
<dbReference type="GO" id="GO:0042742">
    <property type="term" value="P:defense response to bacterium"/>
    <property type="evidence" value="ECO:0007669"/>
    <property type="project" value="UniProtKB-KW"/>
</dbReference>
<evidence type="ECO:0000256" key="16">
    <source>
        <dbReference type="SAM" id="SignalP"/>
    </source>
</evidence>
<evidence type="ECO:0000256" key="14">
    <source>
        <dbReference type="RuleBase" id="RU363034"/>
    </source>
</evidence>
<feature type="disulfide bond" evidence="13">
    <location>
        <begin position="1240"/>
        <end position="1261"/>
    </location>
</feature>
<keyword evidence="11 13" id="KW-1015">Disulfide bond</keyword>
<dbReference type="SUPFAM" id="SSF50494">
    <property type="entry name" value="Trypsin-like serine proteases"/>
    <property type="match status" value="1"/>
</dbReference>
<dbReference type="EMBL" id="CAIIXF020000002">
    <property type="protein sequence ID" value="CAH1777786.1"/>
    <property type="molecule type" value="Genomic_DNA"/>
</dbReference>
<keyword evidence="19" id="KW-1185">Reference proteome</keyword>
<feature type="disulfide bond" evidence="13">
    <location>
        <begin position="1250"/>
        <end position="1257"/>
    </location>
</feature>
<proteinExistence type="predicted"/>
<comment type="catalytic activity">
    <reaction evidence="2">
        <text>Preferential cleavage: Arg-|-Xaa, Lys-|-Xaa.</text>
        <dbReference type="EC" id="3.4.21.10"/>
    </reaction>
</comment>
<dbReference type="InterPro" id="IPR043504">
    <property type="entry name" value="Peptidase_S1_PA_chymotrypsin"/>
</dbReference>
<dbReference type="EC" id="3.4.21.10" evidence="3"/>
<evidence type="ECO:0000256" key="15">
    <source>
        <dbReference type="SAM" id="MobiDB-lite"/>
    </source>
</evidence>
<keyword evidence="10 14" id="KW-0720">Serine protease</keyword>
<evidence type="ECO:0000313" key="18">
    <source>
        <dbReference type="EMBL" id="CAH1777786.1"/>
    </source>
</evidence>
<dbReference type="InterPro" id="IPR008597">
    <property type="entry name" value="Invert_lysozyme"/>
</dbReference>
<evidence type="ECO:0000256" key="12">
    <source>
        <dbReference type="ARBA" id="ARBA00023295"/>
    </source>
</evidence>
<keyword evidence="9 14" id="KW-0378">Hydrolase</keyword>
<evidence type="ECO:0000313" key="19">
    <source>
        <dbReference type="Proteomes" id="UP000749559"/>
    </source>
</evidence>
<sequence length="1323" mass="147293">MKKRGGITVALLLLLCICTNVARTQPMSMEQAFGVFTQLKVDIDEVKDDDDIFNMHTDSQLKIFLESMKSRVDSIYKVPMMKTYKRTFNTIKIDINIIIGKIQANEDLFESFKKQFQKCKTSLQRFIASDSSDSDMESDAYNLLNPLESIVQNHNFYKQNKNLENTESILSKSDIFNGVLKKWKKKIPRKEKRNLKSWTKCVKNLKSIAKEWKSNIILIKNTVQGIPGLPGIRSCVEDATSPAEKPKAPENGFVGEGDTPCTFVVWCKPGFKLVGRSRFDITAPADIGDEAETKCLPSHVGYWPLNRQDQGKNFAEHFHNPSTGSTVKVEDAVLNSIKYGDGVQGGMQDAIQVSTASDSSIAIQNQNRLLSFDGSFTWLLYVSPRRKQLNGYILDASTTNKEMVSIKMISAKLITTITTSTGDTYELRSKDSIFVHKQWLYISFSFDAKTKSMKQFINGELLQEKVIQLKGNVLTDSKQILLGKAVTGGDVTRMLFACVSAYTVALNETGILTAMGRCIQANLIASWLFDKQNGQMDMSGNGNHATSYFAKFADGITNEKKGSMKTGKIRFPSGKEITTYIMIPSLRIDQRLTFAGCIYIEALVDDSPVVDFSTVDTVGFHIWILKGGVIFVRFGEFDQTRKMDSIKIEKFQGKSVFKEHIWYHIAFTYNGHTGEASLYVDGEQVTMQSLLTVKGLISGTGFLGKTLQNNAFFDGRFTCIQFFEESLNQAEINEVMKKCQKVRATAENANCGLQINKPAFGRIVGGQPAFPHSWPWMARITYRELHICGGSIFKKRIIISAAHCFWPRKDISELKVYIGSHSRSDPAPSEQVFKVARIIQHPKYNPATYDNDIALVYLVDDMTYGDEVQPCCLTDQNVRDNYVCVATGWGFTQNVNESADILRQAKIPVLNRGVCNNKMETPISKNMLCGGYWEGDIDTCSGDSGGPLMCQFGRDPAYKLVGIVSWGEGSVCGVPNKAGVYTHVFIYIKWIKATIATTVSYTTTTESTSTTTTTTTRRITTVSTTPTTTSTTTTTPTTTSTTTPPTTTPTTTKATLPGTVRPNTLRGIHWTTFDECLDCICQASVNGCQISSLSKCFKDSNGFERCGPFDISMADWIACKRHGESIGFNWKTCATHASCSRHCIRDYLNAQKGNCPLNEVCEDLARMWFFKSPGSCGFHAPGVDSYWRKIESGSCFGGTPCLDCLCEAHGCEANLGKCVDDEGTERCGPMNIGYVAWSECGRPGGSWKACARDSMACSRHCVVKYLNRYRGACTRKGNPAAITCEEDARLWFAGPAWGCHDTNFWTTDYWNSVDQCLKTRHDK</sequence>
<feature type="domain" description="Peptidase S1" evidence="17">
    <location>
        <begin position="763"/>
        <end position="996"/>
    </location>
</feature>
<evidence type="ECO:0000256" key="3">
    <source>
        <dbReference type="ARBA" id="ARBA00012050"/>
    </source>
</evidence>
<feature type="disulfide bond" evidence="13">
    <location>
        <begin position="1201"/>
        <end position="1284"/>
    </location>
</feature>
<gene>
    <name evidence="18" type="ORF">OFUS_LOCUS4784</name>
</gene>
<feature type="signal peptide" evidence="16">
    <location>
        <begin position="1"/>
        <end position="24"/>
    </location>
</feature>
<evidence type="ECO:0000256" key="11">
    <source>
        <dbReference type="ARBA" id="ARBA00023157"/>
    </source>
</evidence>
<dbReference type="PROSITE" id="PS51909">
    <property type="entry name" value="LYSOZYME_I"/>
    <property type="match status" value="2"/>
</dbReference>
<name>A0A8S4NAQ5_OWEFU</name>
<dbReference type="InterPro" id="IPR033116">
    <property type="entry name" value="TRYPSIN_SER"/>
</dbReference>
<feature type="disulfide bond" evidence="13">
    <location>
        <begin position="1218"/>
        <end position="1227"/>
    </location>
</feature>